<keyword evidence="5" id="KW-0813">Transport</keyword>
<dbReference type="GO" id="GO:0008381">
    <property type="term" value="F:mechanosensitive monoatomic ion channel activity"/>
    <property type="evidence" value="ECO:0007669"/>
    <property type="project" value="InterPro"/>
</dbReference>
<keyword evidence="4 5" id="KW-0472">Membrane</keyword>
<gene>
    <name evidence="8" type="ORF">RM544_07180</name>
</gene>
<protein>
    <recommendedName>
        <fullName evidence="5">Small-conductance mechanosensitive channel</fullName>
    </recommendedName>
</protein>
<keyword evidence="5" id="KW-0997">Cell inner membrane</keyword>
<sequence>MKISRLSQESAKKAFNIVRIIVGTITLACLFIVWGIDFSGLLLISTSLITVTGVALFANWSLLSNITAYFILLFQPSYSRGNFVRIFEGDNFVEGTIIEVNLFNIRLLTDDNETITYPNNLILTRITMLNPQKKMQGFGKIGPVSVGVDGEVSQGASHQSNAPQSHTNESNEGLPRG</sequence>
<evidence type="ECO:0000256" key="6">
    <source>
        <dbReference type="SAM" id="MobiDB-lite"/>
    </source>
</evidence>
<dbReference type="SUPFAM" id="SSF50182">
    <property type="entry name" value="Sm-like ribonucleoproteins"/>
    <property type="match status" value="1"/>
</dbReference>
<organism evidence="8 9">
    <name type="scientific">Brumicola blandensis</name>
    <dbReference type="NCBI Taxonomy" id="3075611"/>
    <lineage>
        <taxon>Bacteria</taxon>
        <taxon>Pseudomonadati</taxon>
        <taxon>Pseudomonadota</taxon>
        <taxon>Gammaproteobacteria</taxon>
        <taxon>Alteromonadales</taxon>
        <taxon>Alteromonadaceae</taxon>
        <taxon>Brumicola</taxon>
    </lineage>
</organism>
<comment type="subunit">
    <text evidence="5">Homoheptamer.</text>
</comment>
<dbReference type="Proteomes" id="UP001249020">
    <property type="component" value="Unassembled WGS sequence"/>
</dbReference>
<dbReference type="InterPro" id="IPR045275">
    <property type="entry name" value="MscS_archaea/bacteria_type"/>
</dbReference>
<comment type="similarity">
    <text evidence="5">Belongs to the MscS (TC 1.A.23) family.</text>
</comment>
<proteinExistence type="inferred from homology"/>
<dbReference type="Pfam" id="PF00924">
    <property type="entry name" value="MS_channel_2nd"/>
    <property type="match status" value="1"/>
</dbReference>
<dbReference type="Gene3D" id="2.30.30.60">
    <property type="match status" value="1"/>
</dbReference>
<evidence type="ECO:0000313" key="8">
    <source>
        <dbReference type="EMBL" id="MDT0582316.1"/>
    </source>
</evidence>
<evidence type="ECO:0000256" key="4">
    <source>
        <dbReference type="ARBA" id="ARBA00023136"/>
    </source>
</evidence>
<dbReference type="InterPro" id="IPR006685">
    <property type="entry name" value="MscS_channel_2nd"/>
</dbReference>
<keyword evidence="5" id="KW-0407">Ion channel</keyword>
<dbReference type="RefSeq" id="WP_311361081.1">
    <property type="nucleotide sequence ID" value="NZ_JAVRIE010000002.1"/>
</dbReference>
<feature type="domain" description="Mechanosensitive ion channel MscS" evidence="7">
    <location>
        <begin position="62"/>
        <end position="124"/>
    </location>
</feature>
<comment type="caution">
    <text evidence="8">The sequence shown here is derived from an EMBL/GenBank/DDBJ whole genome shotgun (WGS) entry which is preliminary data.</text>
</comment>
<evidence type="ECO:0000256" key="3">
    <source>
        <dbReference type="ARBA" id="ARBA00022989"/>
    </source>
</evidence>
<accession>A0AAW8QZ65</accession>
<keyword evidence="9" id="KW-1185">Reference proteome</keyword>
<comment type="function">
    <text evidence="5">Mechanosensitive channel that participates in the regulation of osmotic pressure changes within the cell, opening in response to stretch forces in the membrane lipid bilayer, without the need for other proteins. Contributes to normal resistance to hypoosmotic shock. Forms an ion channel of 1.0 nanosiemens conductance with a slight preference for anions.</text>
</comment>
<feature type="transmembrane region" description="Helical" evidence="5">
    <location>
        <begin position="48"/>
        <end position="74"/>
    </location>
</feature>
<reference evidence="8 9" key="1">
    <citation type="submission" date="2023-09" db="EMBL/GenBank/DDBJ databases">
        <authorList>
            <person name="Rey-Velasco X."/>
        </authorList>
    </citation>
    <scope>NUCLEOTIDE SEQUENCE [LARGE SCALE GENOMIC DNA]</scope>
    <source>
        <strain evidence="8 9">W409</strain>
    </source>
</reference>
<comment type="subcellular location">
    <subcellularLocation>
        <location evidence="5">Cell inner membrane</location>
        <topology evidence="5">Multi-pass membrane protein</topology>
    </subcellularLocation>
    <subcellularLocation>
        <location evidence="1">Membrane</location>
    </subcellularLocation>
</comment>
<feature type="transmembrane region" description="Helical" evidence="5">
    <location>
        <begin position="16"/>
        <end position="36"/>
    </location>
</feature>
<evidence type="ECO:0000259" key="7">
    <source>
        <dbReference type="Pfam" id="PF00924"/>
    </source>
</evidence>
<evidence type="ECO:0000256" key="5">
    <source>
        <dbReference type="RuleBase" id="RU369025"/>
    </source>
</evidence>
<dbReference type="AlphaFoldDB" id="A0AAW8QZ65"/>
<comment type="caution">
    <text evidence="5">Lacks conserved residue(s) required for the propagation of feature annotation.</text>
</comment>
<feature type="region of interest" description="Disordered" evidence="6">
    <location>
        <begin position="149"/>
        <end position="177"/>
    </location>
</feature>
<dbReference type="PANTHER" id="PTHR30221:SF8">
    <property type="entry name" value="SMALL-CONDUCTANCE MECHANOSENSITIVE CHANNEL"/>
    <property type="match status" value="1"/>
</dbReference>
<evidence type="ECO:0000313" key="9">
    <source>
        <dbReference type="Proteomes" id="UP001249020"/>
    </source>
</evidence>
<keyword evidence="3 5" id="KW-1133">Transmembrane helix</keyword>
<dbReference type="PANTHER" id="PTHR30221">
    <property type="entry name" value="SMALL-CONDUCTANCE MECHANOSENSITIVE CHANNEL"/>
    <property type="match status" value="1"/>
</dbReference>
<dbReference type="InterPro" id="IPR023408">
    <property type="entry name" value="MscS_beta-dom_sf"/>
</dbReference>
<feature type="compositionally biased region" description="Polar residues" evidence="6">
    <location>
        <begin position="154"/>
        <end position="171"/>
    </location>
</feature>
<dbReference type="EMBL" id="JAVRIE010000002">
    <property type="protein sequence ID" value="MDT0582316.1"/>
    <property type="molecule type" value="Genomic_DNA"/>
</dbReference>
<keyword evidence="2 5" id="KW-0812">Transmembrane</keyword>
<dbReference type="GO" id="GO:0005886">
    <property type="term" value="C:plasma membrane"/>
    <property type="evidence" value="ECO:0007669"/>
    <property type="project" value="UniProtKB-SubCell"/>
</dbReference>
<keyword evidence="5" id="KW-1003">Cell membrane</keyword>
<keyword evidence="5" id="KW-0406">Ion transport</keyword>
<dbReference type="InterPro" id="IPR010920">
    <property type="entry name" value="LSM_dom_sf"/>
</dbReference>
<evidence type="ECO:0000256" key="1">
    <source>
        <dbReference type="ARBA" id="ARBA00004370"/>
    </source>
</evidence>
<name>A0AAW8QZ65_9ALTE</name>
<evidence type="ECO:0000256" key="2">
    <source>
        <dbReference type="ARBA" id="ARBA00022692"/>
    </source>
</evidence>